<comment type="caution">
    <text evidence="2">The sequence shown here is derived from an EMBL/GenBank/DDBJ whole genome shotgun (WGS) entry which is preliminary data.</text>
</comment>
<reference evidence="2 3" key="1">
    <citation type="submission" date="2019-07" db="EMBL/GenBank/DDBJ databases">
        <authorList>
            <person name="Grouzdev D.S."/>
        </authorList>
    </citation>
    <scope>NUCLEOTIDE SEQUENCE [LARGE SCALE GENOMIC DNA]</scope>
    <source>
        <strain evidence="2 3">3C</strain>
    </source>
</reference>
<feature type="transmembrane region" description="Helical" evidence="1">
    <location>
        <begin position="58"/>
        <end position="75"/>
    </location>
</feature>
<evidence type="ECO:0000313" key="2">
    <source>
        <dbReference type="EMBL" id="TSJ64518.1"/>
    </source>
</evidence>
<protein>
    <submittedName>
        <fullName evidence="2">Uncharacterized protein</fullName>
    </submittedName>
</protein>
<dbReference type="RefSeq" id="WP_144341674.1">
    <property type="nucleotide sequence ID" value="NZ_VMBP01000001.1"/>
</dbReference>
<accession>A0ABY3DVW8</accession>
<organism evidence="2 3">
    <name type="scientific">Ancylobacter moscoviensis</name>
    <dbReference type="NCBI Taxonomy" id="2597768"/>
    <lineage>
        <taxon>Bacteria</taxon>
        <taxon>Pseudomonadati</taxon>
        <taxon>Pseudomonadota</taxon>
        <taxon>Alphaproteobacteria</taxon>
        <taxon>Hyphomicrobiales</taxon>
        <taxon>Xanthobacteraceae</taxon>
        <taxon>Ancylobacter</taxon>
    </lineage>
</organism>
<evidence type="ECO:0000313" key="3">
    <source>
        <dbReference type="Proteomes" id="UP000315321"/>
    </source>
</evidence>
<keyword evidence="1" id="KW-0812">Transmembrane</keyword>
<dbReference type="EMBL" id="VMBP01000001">
    <property type="protein sequence ID" value="TSJ64518.1"/>
    <property type="molecule type" value="Genomic_DNA"/>
</dbReference>
<evidence type="ECO:0000256" key="1">
    <source>
        <dbReference type="SAM" id="Phobius"/>
    </source>
</evidence>
<keyword evidence="1" id="KW-1133">Transmembrane helix</keyword>
<dbReference type="Proteomes" id="UP000315321">
    <property type="component" value="Unassembled WGS sequence"/>
</dbReference>
<keyword evidence="3" id="KW-1185">Reference proteome</keyword>
<name>A0ABY3DVW8_9HYPH</name>
<keyword evidence="1" id="KW-0472">Membrane</keyword>
<gene>
    <name evidence="2" type="ORF">FO470_04425</name>
</gene>
<proteinExistence type="predicted"/>
<sequence>MAKLPQKGALLMGSARRINPHRGDDAVLTPRAQGATAGISAGRSDTVTMHNWTMKHSIAVVVITLLAVGAFLFSWT</sequence>